<dbReference type="AlphaFoldDB" id="M1DFE3"/>
<reference evidence="2" key="2">
    <citation type="submission" date="2015-06" db="UniProtKB">
        <authorList>
            <consortium name="EnsemblPlants"/>
        </authorList>
    </citation>
    <scope>IDENTIFICATION</scope>
    <source>
        <strain evidence="2">DM1-3 516 R44</strain>
    </source>
</reference>
<dbReference type="HOGENOM" id="CLU_028647_6_3_1"/>
<dbReference type="InParanoid" id="M1DFE3"/>
<dbReference type="Proteomes" id="UP000011115">
    <property type="component" value="Unassembled WGS sequence"/>
</dbReference>
<organism evidence="2 3">
    <name type="scientific">Solanum tuberosum</name>
    <name type="common">Potato</name>
    <dbReference type="NCBI Taxonomy" id="4113"/>
    <lineage>
        <taxon>Eukaryota</taxon>
        <taxon>Viridiplantae</taxon>
        <taxon>Streptophyta</taxon>
        <taxon>Embryophyta</taxon>
        <taxon>Tracheophyta</taxon>
        <taxon>Spermatophyta</taxon>
        <taxon>Magnoliopsida</taxon>
        <taxon>eudicotyledons</taxon>
        <taxon>Gunneridae</taxon>
        <taxon>Pentapetalae</taxon>
        <taxon>asterids</taxon>
        <taxon>lamiids</taxon>
        <taxon>Solanales</taxon>
        <taxon>Solanaceae</taxon>
        <taxon>Solanoideae</taxon>
        <taxon>Solaneae</taxon>
        <taxon>Solanum</taxon>
    </lineage>
</organism>
<name>M1DFE3_SOLTU</name>
<feature type="compositionally biased region" description="Basic and acidic residues" evidence="1">
    <location>
        <begin position="68"/>
        <end position="90"/>
    </location>
</feature>
<evidence type="ECO:0000256" key="1">
    <source>
        <dbReference type="SAM" id="MobiDB-lite"/>
    </source>
</evidence>
<feature type="region of interest" description="Disordered" evidence="1">
    <location>
        <begin position="1"/>
        <end position="145"/>
    </location>
</feature>
<accession>M1DFE3</accession>
<sequence length="145" mass="15956">MAPKKALAVAAKGRSKSTTPTRRLIDEDNADPAYVPQSESTRAREKRHRSRNSSIATEDARAKKREHQQREQARKASLVDEELRQQRVRESTTGVLSSVPVPDVVPTVRDDVSTTDGAEMIDGSATDGVLYDDPAGSRKQDPPTF</sequence>
<reference evidence="3" key="1">
    <citation type="journal article" date="2011" name="Nature">
        <title>Genome sequence and analysis of the tuber crop potato.</title>
        <authorList>
            <consortium name="The Potato Genome Sequencing Consortium"/>
        </authorList>
    </citation>
    <scope>NUCLEOTIDE SEQUENCE [LARGE SCALE GENOMIC DNA]</scope>
    <source>
        <strain evidence="3">cv. DM1-3 516 R44</strain>
    </source>
</reference>
<feature type="compositionally biased region" description="Basic and acidic residues" evidence="1">
    <location>
        <begin position="135"/>
        <end position="145"/>
    </location>
</feature>
<evidence type="ECO:0000313" key="3">
    <source>
        <dbReference type="Proteomes" id="UP000011115"/>
    </source>
</evidence>
<evidence type="ECO:0008006" key="4">
    <source>
        <dbReference type="Google" id="ProtNLM"/>
    </source>
</evidence>
<proteinExistence type="predicted"/>
<dbReference type="Gramene" id="PGSC0003DMT400088179">
    <property type="protein sequence ID" value="PGSC0003DMT400088179"/>
    <property type="gene ID" value="PGSC0003DMG400037750"/>
</dbReference>
<dbReference type="PaxDb" id="4113-PGSC0003DMT400088179"/>
<feature type="compositionally biased region" description="Low complexity" evidence="1">
    <location>
        <begin position="97"/>
        <end position="107"/>
    </location>
</feature>
<evidence type="ECO:0000313" key="2">
    <source>
        <dbReference type="EnsemblPlants" id="PGSC0003DMT400088179"/>
    </source>
</evidence>
<keyword evidence="3" id="KW-1185">Reference proteome</keyword>
<dbReference type="EnsemblPlants" id="PGSC0003DMT400088179">
    <property type="protein sequence ID" value="PGSC0003DMT400088179"/>
    <property type="gene ID" value="PGSC0003DMG400037750"/>
</dbReference>
<protein>
    <recommendedName>
        <fullName evidence="4">Integrase core domain containing protein</fullName>
    </recommendedName>
</protein>